<dbReference type="PANTHER" id="PTHR31109">
    <property type="entry name" value="PROTEIN FAM207A"/>
    <property type="match status" value="1"/>
</dbReference>
<dbReference type="Pfam" id="PF15341">
    <property type="entry name" value="SLX9"/>
    <property type="match status" value="1"/>
</dbReference>
<dbReference type="Proteomes" id="UP000294933">
    <property type="component" value="Unassembled WGS sequence"/>
</dbReference>
<dbReference type="STRING" id="50990.A0A4Y7QL44"/>
<dbReference type="AlphaFoldDB" id="A0A4Y7QL44"/>
<proteinExistence type="inferred from homology"/>
<evidence type="ECO:0000313" key="5">
    <source>
        <dbReference type="EMBL" id="TDL28377.1"/>
    </source>
</evidence>
<accession>A0A4Y7QL44</accession>
<dbReference type="OrthoDB" id="18703at2759"/>
<dbReference type="GO" id="GO:0005730">
    <property type="term" value="C:nucleolus"/>
    <property type="evidence" value="ECO:0007669"/>
    <property type="project" value="UniProtKB-SubCell"/>
</dbReference>
<dbReference type="EMBL" id="ML170157">
    <property type="protein sequence ID" value="TDL28377.1"/>
    <property type="molecule type" value="Genomic_DNA"/>
</dbReference>
<dbReference type="GO" id="GO:0030688">
    <property type="term" value="C:preribosome, small subunit precursor"/>
    <property type="evidence" value="ECO:0007669"/>
    <property type="project" value="InterPro"/>
</dbReference>
<evidence type="ECO:0000313" key="6">
    <source>
        <dbReference type="Proteomes" id="UP000294933"/>
    </source>
</evidence>
<name>A0A4Y7QL44_9AGAM</name>
<dbReference type="InterPro" id="IPR028160">
    <property type="entry name" value="Slx9-like"/>
</dbReference>
<evidence type="ECO:0000256" key="3">
    <source>
        <dbReference type="ARBA" id="ARBA00021321"/>
    </source>
</evidence>
<keyword evidence="4" id="KW-0539">Nucleus</keyword>
<evidence type="ECO:0000256" key="2">
    <source>
        <dbReference type="ARBA" id="ARBA00011022"/>
    </source>
</evidence>
<protein>
    <recommendedName>
        <fullName evidence="3">Ribosome biogenesis protein SLX9</fullName>
    </recommendedName>
</protein>
<evidence type="ECO:0000256" key="1">
    <source>
        <dbReference type="ARBA" id="ARBA00004604"/>
    </source>
</evidence>
<dbReference type="GO" id="GO:0030686">
    <property type="term" value="C:90S preribosome"/>
    <property type="evidence" value="ECO:0007669"/>
    <property type="project" value="InterPro"/>
</dbReference>
<keyword evidence="6" id="KW-1185">Reference proteome</keyword>
<comment type="subcellular location">
    <subcellularLocation>
        <location evidence="1">Nucleus</location>
        <location evidence="1">Nucleolus</location>
    </subcellularLocation>
</comment>
<organism evidence="5 6">
    <name type="scientific">Rickenella mellea</name>
    <dbReference type="NCBI Taxonomy" id="50990"/>
    <lineage>
        <taxon>Eukaryota</taxon>
        <taxon>Fungi</taxon>
        <taxon>Dikarya</taxon>
        <taxon>Basidiomycota</taxon>
        <taxon>Agaricomycotina</taxon>
        <taxon>Agaricomycetes</taxon>
        <taxon>Hymenochaetales</taxon>
        <taxon>Rickenellaceae</taxon>
        <taxon>Rickenella</taxon>
    </lineage>
</organism>
<gene>
    <name evidence="5" type="ORF">BD410DRAFT_759554</name>
</gene>
<reference evidence="5 6" key="1">
    <citation type="submission" date="2018-06" db="EMBL/GenBank/DDBJ databases">
        <title>A transcriptomic atlas of mushroom development highlights an independent origin of complex multicellularity.</title>
        <authorList>
            <consortium name="DOE Joint Genome Institute"/>
            <person name="Krizsan K."/>
            <person name="Almasi E."/>
            <person name="Merenyi Z."/>
            <person name="Sahu N."/>
            <person name="Viragh M."/>
            <person name="Koszo T."/>
            <person name="Mondo S."/>
            <person name="Kiss B."/>
            <person name="Balint B."/>
            <person name="Kues U."/>
            <person name="Barry K."/>
            <person name="Hegedus J.C."/>
            <person name="Henrissat B."/>
            <person name="Johnson J."/>
            <person name="Lipzen A."/>
            <person name="Ohm R."/>
            <person name="Nagy I."/>
            <person name="Pangilinan J."/>
            <person name="Yan J."/>
            <person name="Xiong Y."/>
            <person name="Grigoriev I.V."/>
            <person name="Hibbett D.S."/>
            <person name="Nagy L.G."/>
        </authorList>
    </citation>
    <scope>NUCLEOTIDE SEQUENCE [LARGE SCALE GENOMIC DNA]</scope>
    <source>
        <strain evidence="5 6">SZMC22713</strain>
    </source>
</reference>
<dbReference type="PANTHER" id="PTHR31109:SF2">
    <property type="entry name" value="RIBOSOME BIOGENESIS PROTEIN SLX9 HOMOLOG"/>
    <property type="match status" value="1"/>
</dbReference>
<dbReference type="GO" id="GO:0000462">
    <property type="term" value="P:maturation of SSU-rRNA from tricistronic rRNA transcript (SSU-rRNA, 5.8S rRNA, LSU-rRNA)"/>
    <property type="evidence" value="ECO:0007669"/>
    <property type="project" value="InterPro"/>
</dbReference>
<evidence type="ECO:0000256" key="4">
    <source>
        <dbReference type="ARBA" id="ARBA00023242"/>
    </source>
</evidence>
<comment type="similarity">
    <text evidence="2">Belongs to the SLX9 family.</text>
</comment>
<sequence length="205" mass="22780">MPKERRVKRTAAHDPSVRLHKRVYAVDHNAVEQIDIGSSAQDTASDILSSMTTSTEKPILKKKEKQQMKHEAFLRRLESTHSPYSKSHNRRLKRKAKEEIGGGLSDIGLVLDTFDPSIPADESAVLGTSDDTTKAEALKQASKARPGQIGAGKAATLSNTQRKRAMQMEKLRHPLILTTPEFAANPFQTIRTHAQNTLIKHDRVS</sequence>
<dbReference type="VEuPathDB" id="FungiDB:BD410DRAFT_759554"/>